<dbReference type="EMBL" id="HACA01018577">
    <property type="protein sequence ID" value="CDW35938.1"/>
    <property type="molecule type" value="Transcribed_RNA"/>
</dbReference>
<reference evidence="1" key="1">
    <citation type="submission" date="2014-05" db="EMBL/GenBank/DDBJ databases">
        <authorList>
            <person name="Chronopoulou M."/>
        </authorList>
    </citation>
    <scope>NUCLEOTIDE SEQUENCE</scope>
    <source>
        <tissue evidence="1">Whole organism</tissue>
    </source>
</reference>
<name>A0A0K2UCH6_LEPSM</name>
<proteinExistence type="predicted"/>
<evidence type="ECO:0000313" key="1">
    <source>
        <dbReference type="EMBL" id="CDW35938.1"/>
    </source>
</evidence>
<sequence length="12" mass="1410">MALLIQALHFPR</sequence>
<organism evidence="1">
    <name type="scientific">Lepeophtheirus salmonis</name>
    <name type="common">Salmon louse</name>
    <name type="synonym">Caligus salmonis</name>
    <dbReference type="NCBI Taxonomy" id="72036"/>
    <lineage>
        <taxon>Eukaryota</taxon>
        <taxon>Metazoa</taxon>
        <taxon>Ecdysozoa</taxon>
        <taxon>Arthropoda</taxon>
        <taxon>Crustacea</taxon>
        <taxon>Multicrustacea</taxon>
        <taxon>Hexanauplia</taxon>
        <taxon>Copepoda</taxon>
        <taxon>Siphonostomatoida</taxon>
        <taxon>Caligidae</taxon>
        <taxon>Lepeophtheirus</taxon>
    </lineage>
</organism>
<accession>A0A0K2UCH6</accession>
<protein>
    <submittedName>
        <fullName evidence="1">Uncharacterized protein</fullName>
    </submittedName>
</protein>